<protein>
    <recommendedName>
        <fullName evidence="3">DUF3263 domain-containing protein</fullName>
    </recommendedName>
</protein>
<keyword evidence="2" id="KW-1185">Reference proteome</keyword>
<gene>
    <name evidence="1" type="ORF">GCM10025867_48520</name>
</gene>
<accession>A0ABM8GW49</accession>
<proteinExistence type="predicted"/>
<reference evidence="2" key="1">
    <citation type="journal article" date="2019" name="Int. J. Syst. Evol. Microbiol.">
        <title>The Global Catalogue of Microorganisms (GCM) 10K type strain sequencing project: providing services to taxonomists for standard genome sequencing and annotation.</title>
        <authorList>
            <consortium name="The Broad Institute Genomics Platform"/>
            <consortium name="The Broad Institute Genome Sequencing Center for Infectious Disease"/>
            <person name="Wu L."/>
            <person name="Ma J."/>
        </authorList>
    </citation>
    <scope>NUCLEOTIDE SEQUENCE [LARGE SCALE GENOMIC DNA]</scope>
    <source>
        <strain evidence="2">NBRC 108728</strain>
    </source>
</reference>
<dbReference type="Pfam" id="PF11662">
    <property type="entry name" value="DUF3263"/>
    <property type="match status" value="1"/>
</dbReference>
<dbReference type="InterPro" id="IPR021678">
    <property type="entry name" value="DUF3263"/>
</dbReference>
<sequence length="118" mass="13400">MFDPGGPDRGAEKMETCMREESLRPKFYAGERTEATPMNILAFEERWATNLDARRAVWRRNAIIAEFRMNPTRFQQLSLNALDDPEASAAYPHVVAAIRKRLAAASALRTAKTFRRAS</sequence>
<name>A0ABM8GW49_9MICO</name>
<geneLocation type="plasmid" evidence="1 2">
    <name>pNBRC108728a</name>
</geneLocation>
<keyword evidence="1" id="KW-0614">Plasmid</keyword>
<evidence type="ECO:0000313" key="2">
    <source>
        <dbReference type="Proteomes" id="UP001321486"/>
    </source>
</evidence>
<dbReference type="EMBL" id="AP027733">
    <property type="protein sequence ID" value="BDZ52611.1"/>
    <property type="molecule type" value="Genomic_DNA"/>
</dbReference>
<evidence type="ECO:0008006" key="3">
    <source>
        <dbReference type="Google" id="ProtNLM"/>
    </source>
</evidence>
<organism evidence="1 2">
    <name type="scientific">Frondihabitans sucicola</name>
    <dbReference type="NCBI Taxonomy" id="1268041"/>
    <lineage>
        <taxon>Bacteria</taxon>
        <taxon>Bacillati</taxon>
        <taxon>Actinomycetota</taxon>
        <taxon>Actinomycetes</taxon>
        <taxon>Micrococcales</taxon>
        <taxon>Microbacteriaceae</taxon>
        <taxon>Frondihabitans</taxon>
    </lineage>
</organism>
<evidence type="ECO:0000313" key="1">
    <source>
        <dbReference type="EMBL" id="BDZ52611.1"/>
    </source>
</evidence>
<dbReference type="Proteomes" id="UP001321486">
    <property type="component" value="Plasmid pNBRC108728a"/>
</dbReference>